<dbReference type="Proteomes" id="UP001557485">
    <property type="component" value="Unassembled WGS sequence"/>
</dbReference>
<dbReference type="EMBL" id="JBFRYA010000012">
    <property type="protein sequence ID" value="MEX1669966.1"/>
    <property type="molecule type" value="Genomic_DNA"/>
</dbReference>
<keyword evidence="2" id="KW-1185">Reference proteome</keyword>
<accession>A0ABV3U7V8</accession>
<comment type="caution">
    <text evidence="1">The sequence shown here is derived from an EMBL/GenBank/DDBJ whole genome shotgun (WGS) entry which is preliminary data.</text>
</comment>
<protein>
    <submittedName>
        <fullName evidence="1">Uncharacterized protein</fullName>
    </submittedName>
</protein>
<reference evidence="1 2" key="1">
    <citation type="journal article" date="2011" name="Int. J. Syst. Evol. Microbiol.">
        <title>Zhongshania antarctica gen. nov., sp. nov. and Zhongshania guokunii sp. nov., gammaproteobacteria respectively isolated from coastal attached (fast) ice and surface seawater of the Antarctic.</title>
        <authorList>
            <person name="Li H.J."/>
            <person name="Zhang X.Y."/>
            <person name="Chen C.X."/>
            <person name="Zhang Y.J."/>
            <person name="Gao Z.M."/>
            <person name="Yu Y."/>
            <person name="Chen X.L."/>
            <person name="Chen B."/>
            <person name="Zhang Y.Z."/>
        </authorList>
    </citation>
    <scope>NUCLEOTIDE SEQUENCE [LARGE SCALE GENOMIC DNA]</scope>
    <source>
        <strain evidence="1 2">ZS6-22T</strain>
    </source>
</reference>
<sequence>MKAMIIVITPRYKRGIAAIGKNENLSRVMLIKIFVGIQRRGL</sequence>
<evidence type="ECO:0000313" key="2">
    <source>
        <dbReference type="Proteomes" id="UP001557485"/>
    </source>
</evidence>
<evidence type="ECO:0000313" key="1">
    <source>
        <dbReference type="EMBL" id="MEX1669966.1"/>
    </source>
</evidence>
<gene>
    <name evidence="1" type="ORF">AB4876_13680</name>
</gene>
<proteinExistence type="predicted"/>
<organism evidence="1 2">
    <name type="scientific">Zhongshania guokunii</name>
    <dbReference type="NCBI Taxonomy" id="641783"/>
    <lineage>
        <taxon>Bacteria</taxon>
        <taxon>Pseudomonadati</taxon>
        <taxon>Pseudomonadota</taxon>
        <taxon>Gammaproteobacteria</taxon>
        <taxon>Cellvibrionales</taxon>
        <taxon>Spongiibacteraceae</taxon>
        <taxon>Zhongshania</taxon>
    </lineage>
</organism>
<name>A0ABV3U7V8_9GAMM</name>
<dbReference type="RefSeq" id="WP_368382346.1">
    <property type="nucleotide sequence ID" value="NZ_JBFRYA010000012.1"/>
</dbReference>